<keyword evidence="3" id="KW-1185">Reference proteome</keyword>
<dbReference type="PANTHER" id="PTHR48229">
    <property type="entry name" value="CAIB/BAIF FAMILY ENZYME (AFU_ORTHOLOGUE AFUA_1G05360)-RELATED"/>
    <property type="match status" value="1"/>
</dbReference>
<dbReference type="Gene3D" id="3.40.50.10540">
    <property type="entry name" value="Crotonobetainyl-coa:carnitine coa-transferase, domain 1"/>
    <property type="match status" value="1"/>
</dbReference>
<evidence type="ECO:0000256" key="1">
    <source>
        <dbReference type="ARBA" id="ARBA00008383"/>
    </source>
</evidence>
<dbReference type="Pfam" id="PF02515">
    <property type="entry name" value="CoA_transf_3"/>
    <property type="match status" value="1"/>
</dbReference>
<dbReference type="GO" id="GO:0003824">
    <property type="term" value="F:catalytic activity"/>
    <property type="evidence" value="ECO:0007669"/>
    <property type="project" value="InterPro"/>
</dbReference>
<dbReference type="Proteomes" id="UP000761534">
    <property type="component" value="Unassembled WGS sequence"/>
</dbReference>
<name>A0A642UXB7_9ASCO</name>
<dbReference type="OrthoDB" id="5863171at2759"/>
<reference evidence="2" key="1">
    <citation type="journal article" date="2019" name="G3 (Bethesda)">
        <title>Genome Assemblies of Two Rare Opportunistic Yeast Pathogens: Diutina rugosa (syn. Candida rugosa) and Trichomonascus ciferrii (syn. Candida ciferrii).</title>
        <authorList>
            <person name="Mixao V."/>
            <person name="Saus E."/>
            <person name="Hansen A.P."/>
            <person name="Lass-Florl C."/>
            <person name="Gabaldon T."/>
        </authorList>
    </citation>
    <scope>NUCLEOTIDE SEQUENCE</scope>
    <source>
        <strain evidence="2">CBS 4856</strain>
    </source>
</reference>
<dbReference type="AlphaFoldDB" id="A0A642UXB7"/>
<dbReference type="InterPro" id="IPR003673">
    <property type="entry name" value="CoA-Trfase_fam_III"/>
</dbReference>
<dbReference type="InterPro" id="IPR023606">
    <property type="entry name" value="CoA-Trfase_III_dom_1_sf"/>
</dbReference>
<sequence length="544" mass="60513">MTYSSIDTCKDIFNRLISDPSFLPLPKEALDLANKVRFSFGESEEGKLFLPCPFKQAETISALKGVEGTVANAVGKARFGTTQNVDIDMYHATFFLLMAYVASVDGYTKLDKEEVKKRLKDTDLFQAQSDPYRRMSANLYKTKDNKYYHIHGSLEASTTLKMIGLEPFTGITDYHKIIEIIGGAVAKFTADELEDLNAKNRQAGTIALTQEDFLNTPHGKLISSLPYIDCQKLPEDNFSPPAPFPEKGDQILSGFKVVELCRIIAGPTIGRVLAEYGAEVIKVTSPNLPDVPFFQVDGNMGKKTTDLDLTTEKDRTTFEELIADADIILDGYRTGALEKLGFGPKSFAGRGKKRGKGYIYVSENCFGFQGEWAHRPGWQQIADCVSGLAWTQGKAMGRDEPIIPPFPMSDYGTGCMGAIAAMSAVLQRSQTGGSYWATTSLVQYDLLLMAQGQYPENVWKTIKDNCDPSFRDNRYYDSVDQISSSALKSIKSHHLDALQQNYLLEAYSPGFGECKVLKPVVKMEKTPNRFNQVTRPNGYDEPKW</sequence>
<evidence type="ECO:0008006" key="4">
    <source>
        <dbReference type="Google" id="ProtNLM"/>
    </source>
</evidence>
<dbReference type="InterPro" id="IPR052985">
    <property type="entry name" value="CoA-trans_III_biosynth/detox"/>
</dbReference>
<dbReference type="EMBL" id="SWFS01000427">
    <property type="protein sequence ID" value="KAA8904635.1"/>
    <property type="molecule type" value="Genomic_DNA"/>
</dbReference>
<comment type="similarity">
    <text evidence="1">Belongs to the CoA-transferase III family.</text>
</comment>
<comment type="caution">
    <text evidence="2">The sequence shown here is derived from an EMBL/GenBank/DDBJ whole genome shotgun (WGS) entry which is preliminary data.</text>
</comment>
<evidence type="ECO:0000313" key="2">
    <source>
        <dbReference type="EMBL" id="KAA8904635.1"/>
    </source>
</evidence>
<accession>A0A642UXB7</accession>
<dbReference type="VEuPathDB" id="FungiDB:TRICI_005441"/>
<protein>
    <recommendedName>
        <fullName evidence="4">CoA-transferase family III</fullName>
    </recommendedName>
</protein>
<organism evidence="2 3">
    <name type="scientific">Trichomonascus ciferrii</name>
    <dbReference type="NCBI Taxonomy" id="44093"/>
    <lineage>
        <taxon>Eukaryota</taxon>
        <taxon>Fungi</taxon>
        <taxon>Dikarya</taxon>
        <taxon>Ascomycota</taxon>
        <taxon>Saccharomycotina</taxon>
        <taxon>Dipodascomycetes</taxon>
        <taxon>Dipodascales</taxon>
        <taxon>Trichomonascaceae</taxon>
        <taxon>Trichomonascus</taxon>
        <taxon>Trichomonascus ciferrii complex</taxon>
    </lineage>
</organism>
<proteinExistence type="inferred from homology"/>
<gene>
    <name evidence="2" type="ORF">TRICI_005441</name>
</gene>
<evidence type="ECO:0000313" key="3">
    <source>
        <dbReference type="Proteomes" id="UP000761534"/>
    </source>
</evidence>
<dbReference type="PANTHER" id="PTHR48229:SF1">
    <property type="entry name" value="ALPHA METHYLACYL-COA RACEMASE-RELATED"/>
    <property type="match status" value="1"/>
</dbReference>
<dbReference type="SUPFAM" id="SSF89796">
    <property type="entry name" value="CoA-transferase family III (CaiB/BaiF)"/>
    <property type="match status" value="2"/>
</dbReference>